<evidence type="ECO:0000256" key="3">
    <source>
        <dbReference type="ARBA" id="ARBA00022917"/>
    </source>
</evidence>
<comment type="subunit">
    <text evidence="4">Component of the eukaryotic translation initiation factor 3 (eIF-3) complex.</text>
</comment>
<proteinExistence type="inferred from homology"/>
<dbReference type="InterPro" id="IPR027524">
    <property type="entry name" value="eIF3h"/>
</dbReference>
<dbReference type="InterPro" id="IPR037518">
    <property type="entry name" value="MPN"/>
</dbReference>
<dbReference type="PANTHER" id="PTHR10410">
    <property type="entry name" value="EUKARYOTIC TRANSLATION INITIATION FACTOR 3 -RELATED"/>
    <property type="match status" value="1"/>
</dbReference>
<dbReference type="GO" id="GO:0003743">
    <property type="term" value="F:translation initiation factor activity"/>
    <property type="evidence" value="ECO:0007669"/>
    <property type="project" value="UniProtKB-UniRule"/>
</dbReference>
<dbReference type="InterPro" id="IPR050242">
    <property type="entry name" value="JAMM_MPN+_peptidase_M67A"/>
</dbReference>
<keyword evidence="3 4" id="KW-0648">Protein biosynthesis</keyword>
<dbReference type="AlphaFoldDB" id="A0A9W8B864"/>
<evidence type="ECO:0000313" key="6">
    <source>
        <dbReference type="EMBL" id="KAJ1980586.1"/>
    </source>
</evidence>
<comment type="subcellular location">
    <subcellularLocation>
        <location evidence="4">Cytoplasm</location>
    </subcellularLocation>
</comment>
<keyword evidence="1 4" id="KW-0963">Cytoplasm</keyword>
<evidence type="ECO:0000256" key="1">
    <source>
        <dbReference type="ARBA" id="ARBA00022490"/>
    </source>
</evidence>
<comment type="function">
    <text evidence="4">Component of the eukaryotic translation initiation factor 3 (eIF-3) complex, which is involved in protein synthesis of a specialized repertoire of mRNAs and, together with other initiation factors, stimulates binding of mRNA and methionyl-tRNAi to the 40S ribosome. The eIF-3 complex specifically targets and initiates translation of a subset of mRNAs involved in cell proliferation.</text>
</comment>
<keyword evidence="7" id="KW-1185">Reference proteome</keyword>
<dbReference type="InterPro" id="IPR000555">
    <property type="entry name" value="JAMM/MPN+_dom"/>
</dbReference>
<evidence type="ECO:0000256" key="2">
    <source>
        <dbReference type="ARBA" id="ARBA00022540"/>
    </source>
</evidence>
<dbReference type="Gene3D" id="3.40.140.10">
    <property type="entry name" value="Cytidine Deaminase, domain 2"/>
    <property type="match status" value="1"/>
</dbReference>
<dbReference type="PROSITE" id="PS50249">
    <property type="entry name" value="MPN"/>
    <property type="match status" value="1"/>
</dbReference>
<gene>
    <name evidence="6" type="ORF">H4R34_002399</name>
</gene>
<evidence type="ECO:0000259" key="5">
    <source>
        <dbReference type="PROSITE" id="PS50249"/>
    </source>
</evidence>
<accession>A0A9W8B864</accession>
<evidence type="ECO:0000313" key="7">
    <source>
        <dbReference type="Proteomes" id="UP001151582"/>
    </source>
</evidence>
<dbReference type="EMBL" id="JANBQB010000161">
    <property type="protein sequence ID" value="KAJ1980586.1"/>
    <property type="molecule type" value="Genomic_DNA"/>
</dbReference>
<dbReference type="InterPro" id="IPR045810">
    <property type="entry name" value="eIF3h_C"/>
</dbReference>
<reference evidence="6" key="1">
    <citation type="submission" date="2022-07" db="EMBL/GenBank/DDBJ databases">
        <title>Phylogenomic reconstructions and comparative analyses of Kickxellomycotina fungi.</title>
        <authorList>
            <person name="Reynolds N.K."/>
            <person name="Stajich J.E."/>
            <person name="Barry K."/>
            <person name="Grigoriev I.V."/>
            <person name="Crous P."/>
            <person name="Smith M.E."/>
        </authorList>
    </citation>
    <scope>NUCLEOTIDE SEQUENCE</scope>
    <source>
        <strain evidence="6">RSA 567</strain>
    </source>
</reference>
<dbReference type="GO" id="GO:0008237">
    <property type="term" value="F:metallopeptidase activity"/>
    <property type="evidence" value="ECO:0007669"/>
    <property type="project" value="InterPro"/>
</dbReference>
<protein>
    <recommendedName>
        <fullName evidence="4">Eukaryotic translation initiation factor 3 subunit H</fullName>
        <shortName evidence="4">eIF3h</shortName>
    </recommendedName>
</protein>
<dbReference type="SMART" id="SM00232">
    <property type="entry name" value="JAB_MPN"/>
    <property type="match status" value="1"/>
</dbReference>
<dbReference type="GO" id="GO:0016282">
    <property type="term" value="C:eukaryotic 43S preinitiation complex"/>
    <property type="evidence" value="ECO:0007669"/>
    <property type="project" value="UniProtKB-UniRule"/>
</dbReference>
<feature type="domain" description="MPN" evidence="5">
    <location>
        <begin position="34"/>
        <end position="165"/>
    </location>
</feature>
<comment type="similarity">
    <text evidence="4">Belongs to the eIF-3 subunit H family.</text>
</comment>
<dbReference type="GO" id="GO:0033290">
    <property type="term" value="C:eukaryotic 48S preinitiation complex"/>
    <property type="evidence" value="ECO:0007669"/>
    <property type="project" value="UniProtKB-UniRule"/>
</dbReference>
<dbReference type="CDD" id="cd08065">
    <property type="entry name" value="MPN_eIF3h"/>
    <property type="match status" value="1"/>
</dbReference>
<dbReference type="Proteomes" id="UP001151582">
    <property type="component" value="Unassembled WGS sequence"/>
</dbReference>
<keyword evidence="2 4" id="KW-0396">Initiation factor</keyword>
<sequence>MTTLAATLSSQENKSLASIAANLDVEMKNPITSVQIEALVVMKIIKHSRESLSGTATGQLLGMDVDDTLNISSAYPAPPASTESPEEIAQYHTDMMQCLREVNVDNNTVGCYQSAHFNTIMDAATIDTMYNYQKNLKKAVMLVYDLSRATRGQLSLRAYRLTPEFMEVYAKGKFTTQTFTLTGLSHKNLLEELPVVIHNSSMLKVLMQEFSEPSPIVDPLGHLESSLLSAQSTAAPSHLDSINTQALELSLDPAMEKNLESILDGLEKYNTHRHQYQYWQRGYAREQQKIQQYVHRRRMENAQRVAAGQTPLAEETEEQVEAKFNLPKEPSRLAHALATGKVDNYCKELSQYSGPTLSKMFAVRELQK</sequence>
<dbReference type="Pfam" id="PF19445">
    <property type="entry name" value="eIF3h_C"/>
    <property type="match status" value="2"/>
</dbReference>
<dbReference type="GO" id="GO:0001732">
    <property type="term" value="P:formation of cytoplasmic translation initiation complex"/>
    <property type="evidence" value="ECO:0007669"/>
    <property type="project" value="UniProtKB-UniRule"/>
</dbReference>
<evidence type="ECO:0000256" key="4">
    <source>
        <dbReference type="HAMAP-Rule" id="MF_03007"/>
    </source>
</evidence>
<comment type="caution">
    <text evidence="6">The sequence shown here is derived from an EMBL/GenBank/DDBJ whole genome shotgun (WGS) entry which is preliminary data.</text>
</comment>
<dbReference type="HAMAP" id="MF_03007">
    <property type="entry name" value="eIF3h"/>
    <property type="match status" value="1"/>
</dbReference>
<name>A0A9W8B864_9FUNG</name>
<dbReference type="GO" id="GO:0005852">
    <property type="term" value="C:eukaryotic translation initiation factor 3 complex"/>
    <property type="evidence" value="ECO:0007669"/>
    <property type="project" value="UniProtKB-UniRule"/>
</dbReference>
<dbReference type="OrthoDB" id="10265695at2759"/>
<organism evidence="6 7">
    <name type="scientific">Dimargaris verticillata</name>
    <dbReference type="NCBI Taxonomy" id="2761393"/>
    <lineage>
        <taxon>Eukaryota</taxon>
        <taxon>Fungi</taxon>
        <taxon>Fungi incertae sedis</taxon>
        <taxon>Zoopagomycota</taxon>
        <taxon>Kickxellomycotina</taxon>
        <taxon>Dimargaritomycetes</taxon>
        <taxon>Dimargaritales</taxon>
        <taxon>Dimargaritaceae</taxon>
        <taxon>Dimargaris</taxon>
    </lineage>
</organism>
<dbReference type="Pfam" id="PF01398">
    <property type="entry name" value="JAB"/>
    <property type="match status" value="1"/>
</dbReference>